<dbReference type="PANTHER" id="PTHR30518">
    <property type="entry name" value="ENDOLYTIC MUREIN TRANSGLYCOSYLASE"/>
    <property type="match status" value="1"/>
</dbReference>
<dbReference type="EC" id="4.2.2.29" evidence="7"/>
<evidence type="ECO:0000313" key="8">
    <source>
        <dbReference type="EMBL" id="OGD30864.1"/>
    </source>
</evidence>
<evidence type="ECO:0000313" key="9">
    <source>
        <dbReference type="Proteomes" id="UP000179184"/>
    </source>
</evidence>
<dbReference type="NCBIfam" id="TIGR00247">
    <property type="entry name" value="endolytic transglycosylase MltG"/>
    <property type="match status" value="1"/>
</dbReference>
<evidence type="ECO:0000256" key="1">
    <source>
        <dbReference type="ARBA" id="ARBA00022475"/>
    </source>
</evidence>
<keyword evidence="4 7" id="KW-0472">Membrane</keyword>
<sequence length="341" mass="38275">MRNKILILILIIVVAIAVSAAAGYFYFLQNVKTPLGPASAQKKTFAVLPGQGVKEIAKKLEDEKIIADDFYFEIYAWLSDTEKRFQAGEYELTPAMNIPQIVGILISGKAISQEVRVTVPEGVTFKEIVSRFENSGFKIGDDLPKAGDYKDEFSFLADSPDDASLEGFLFPDTYNFFKKSSADDIFKKFLDNFNKKLSSNLREEIKRQNKKIHETVTMASVIEKEVAKDPDRAIVSGILWKRLAAGMPLQADATICYAKLADFKGCYPIYRDDLDIDSLYNTYKYKGLPPGPISNPGLAAIEAAIFPQESDYWFYLSKPDGETVFSKTLDEHNKAKALYLR</sequence>
<accession>A0A1F5BJS1</accession>
<comment type="catalytic activity">
    <reaction evidence="7">
        <text>a peptidoglycan chain = a peptidoglycan chain with N-acetyl-1,6-anhydromuramyl-[peptide] at the reducing end + a peptidoglycan chain with N-acetylglucosamine at the non-reducing end.</text>
        <dbReference type="EC" id="4.2.2.29"/>
    </reaction>
</comment>
<dbReference type="HAMAP" id="MF_02065">
    <property type="entry name" value="MltG"/>
    <property type="match status" value="1"/>
</dbReference>
<keyword evidence="5 7" id="KW-0456">Lyase</keyword>
<evidence type="ECO:0000256" key="4">
    <source>
        <dbReference type="ARBA" id="ARBA00023136"/>
    </source>
</evidence>
<dbReference type="GO" id="GO:0005886">
    <property type="term" value="C:plasma membrane"/>
    <property type="evidence" value="ECO:0007669"/>
    <property type="project" value="UniProtKB-UniRule"/>
</dbReference>
<comment type="caution">
    <text evidence="8">The sequence shown here is derived from an EMBL/GenBank/DDBJ whole genome shotgun (WGS) entry which is preliminary data.</text>
</comment>
<keyword evidence="3 7" id="KW-1133">Transmembrane helix</keyword>
<dbReference type="EMBL" id="MEYN01000010">
    <property type="protein sequence ID" value="OGD30864.1"/>
    <property type="molecule type" value="Genomic_DNA"/>
</dbReference>
<evidence type="ECO:0000256" key="2">
    <source>
        <dbReference type="ARBA" id="ARBA00022692"/>
    </source>
</evidence>
<evidence type="ECO:0000256" key="6">
    <source>
        <dbReference type="ARBA" id="ARBA00023316"/>
    </source>
</evidence>
<dbReference type="Pfam" id="PF02618">
    <property type="entry name" value="YceG"/>
    <property type="match status" value="1"/>
</dbReference>
<comment type="similarity">
    <text evidence="7">Belongs to the transglycosylase MltG family.</text>
</comment>
<dbReference type="CDD" id="cd08010">
    <property type="entry name" value="MltG_like"/>
    <property type="match status" value="1"/>
</dbReference>
<gene>
    <name evidence="7" type="primary">mltG</name>
    <name evidence="8" type="ORF">A2W60_02005</name>
</gene>
<dbReference type="GO" id="GO:0008932">
    <property type="term" value="F:lytic endotransglycosylase activity"/>
    <property type="evidence" value="ECO:0007669"/>
    <property type="project" value="UniProtKB-UniRule"/>
</dbReference>
<evidence type="ECO:0000256" key="5">
    <source>
        <dbReference type="ARBA" id="ARBA00023239"/>
    </source>
</evidence>
<evidence type="ECO:0000256" key="3">
    <source>
        <dbReference type="ARBA" id="ARBA00022989"/>
    </source>
</evidence>
<reference evidence="8 9" key="1">
    <citation type="journal article" date="2016" name="Nat. Commun.">
        <title>Thousands of microbial genomes shed light on interconnected biogeochemical processes in an aquifer system.</title>
        <authorList>
            <person name="Anantharaman K."/>
            <person name="Brown C.T."/>
            <person name="Hug L.A."/>
            <person name="Sharon I."/>
            <person name="Castelle C.J."/>
            <person name="Probst A.J."/>
            <person name="Thomas B.C."/>
            <person name="Singh A."/>
            <person name="Wilkins M.J."/>
            <person name="Karaoz U."/>
            <person name="Brodie E.L."/>
            <person name="Williams K.H."/>
            <person name="Hubbard S.S."/>
            <person name="Banfield J.F."/>
        </authorList>
    </citation>
    <scope>NUCLEOTIDE SEQUENCE [LARGE SCALE GENOMIC DNA]</scope>
</reference>
<dbReference type="PANTHER" id="PTHR30518:SF2">
    <property type="entry name" value="ENDOLYTIC MUREIN TRANSGLYCOSYLASE"/>
    <property type="match status" value="1"/>
</dbReference>
<comment type="function">
    <text evidence="7">Functions as a peptidoglycan terminase that cleaves nascent peptidoglycan strands endolytically to terminate their elongation.</text>
</comment>
<protein>
    <recommendedName>
        <fullName evidence="7">Endolytic murein transglycosylase</fullName>
        <ecNumber evidence="7">4.2.2.29</ecNumber>
    </recommendedName>
    <alternativeName>
        <fullName evidence="7">Peptidoglycan lytic transglycosylase</fullName>
    </alternativeName>
    <alternativeName>
        <fullName evidence="7">Peptidoglycan polymerization terminase</fullName>
    </alternativeName>
</protein>
<evidence type="ECO:0000256" key="7">
    <source>
        <dbReference type="HAMAP-Rule" id="MF_02065"/>
    </source>
</evidence>
<dbReference type="InterPro" id="IPR003770">
    <property type="entry name" value="MLTG-like"/>
</dbReference>
<keyword evidence="1 7" id="KW-1003">Cell membrane</keyword>
<proteinExistence type="inferred from homology"/>
<keyword evidence="6 7" id="KW-0961">Cell wall biogenesis/degradation</keyword>
<dbReference type="AlphaFoldDB" id="A0A1F5BJS1"/>
<name>A0A1F5BJS1_9BACT</name>
<dbReference type="GO" id="GO:0071555">
    <property type="term" value="P:cell wall organization"/>
    <property type="evidence" value="ECO:0007669"/>
    <property type="project" value="UniProtKB-KW"/>
</dbReference>
<feature type="site" description="Important for catalytic activity" evidence="7">
    <location>
        <position position="225"/>
    </location>
</feature>
<dbReference type="Gene3D" id="3.30.1490.480">
    <property type="entry name" value="Endolytic murein transglycosylase"/>
    <property type="match status" value="1"/>
</dbReference>
<dbReference type="GO" id="GO:0009252">
    <property type="term" value="P:peptidoglycan biosynthetic process"/>
    <property type="evidence" value="ECO:0007669"/>
    <property type="project" value="UniProtKB-UniRule"/>
</dbReference>
<organism evidence="8 9">
    <name type="scientific">Candidatus Azambacteria bacterium RIFCSPHIGHO2_02_46_12</name>
    <dbReference type="NCBI Taxonomy" id="1797295"/>
    <lineage>
        <taxon>Bacteria</taxon>
        <taxon>Candidatus Azamiibacteriota</taxon>
    </lineage>
</organism>
<keyword evidence="2 7" id="KW-0812">Transmembrane</keyword>
<dbReference type="Gene3D" id="3.30.160.60">
    <property type="entry name" value="Classic Zinc Finger"/>
    <property type="match status" value="1"/>
</dbReference>
<dbReference type="Proteomes" id="UP000179184">
    <property type="component" value="Unassembled WGS sequence"/>
</dbReference>